<dbReference type="GO" id="GO:0003677">
    <property type="term" value="F:DNA binding"/>
    <property type="evidence" value="ECO:0007669"/>
    <property type="project" value="InterPro"/>
</dbReference>
<dbReference type="KEGG" id="sfr:Sfri_0839"/>
<dbReference type="STRING" id="318167.Sfri_0839"/>
<dbReference type="eggNOG" id="ENOG50304GT">
    <property type="taxonomic scope" value="Bacteria"/>
</dbReference>
<protein>
    <recommendedName>
        <fullName evidence="3">DUF4447 domain-containing protein</fullName>
    </recommendedName>
</protein>
<reference evidence="1 2" key="1">
    <citation type="submission" date="2006-08" db="EMBL/GenBank/DDBJ databases">
        <title>Complete sequence of Shewanella frigidimarina NCIMB 400.</title>
        <authorList>
            <consortium name="US DOE Joint Genome Institute"/>
            <person name="Copeland A."/>
            <person name="Lucas S."/>
            <person name="Lapidus A."/>
            <person name="Barry K."/>
            <person name="Detter J.C."/>
            <person name="Glavina del Rio T."/>
            <person name="Hammon N."/>
            <person name="Israni S."/>
            <person name="Dalin E."/>
            <person name="Tice H."/>
            <person name="Pitluck S."/>
            <person name="Fredrickson J.K."/>
            <person name="Kolker E."/>
            <person name="McCuel L.A."/>
            <person name="DiChristina T."/>
            <person name="Nealson K.H."/>
            <person name="Newman D."/>
            <person name="Tiedje J.M."/>
            <person name="Zhou J."/>
            <person name="Romine M.F."/>
            <person name="Culley D.E."/>
            <person name="Serres M."/>
            <person name="Chertkov O."/>
            <person name="Brettin T."/>
            <person name="Bruce D."/>
            <person name="Han C."/>
            <person name="Tapia R."/>
            <person name="Gilna P."/>
            <person name="Schmutz J."/>
            <person name="Larimer F."/>
            <person name="Land M."/>
            <person name="Hauser L."/>
            <person name="Kyrpides N."/>
            <person name="Mikhailova N."/>
            <person name="Richardson P."/>
        </authorList>
    </citation>
    <scope>NUCLEOTIDE SEQUENCE [LARGE SCALE GENOMIC DNA]</scope>
    <source>
        <strain evidence="1 2">NCIMB 400</strain>
    </source>
</reference>
<dbReference type="SUPFAM" id="SSF47413">
    <property type="entry name" value="lambda repressor-like DNA-binding domains"/>
    <property type="match status" value="1"/>
</dbReference>
<dbReference type="Gene3D" id="1.10.3100.10">
    <property type="entry name" value="Putative cytoplasmic protein"/>
    <property type="match status" value="1"/>
</dbReference>
<proteinExistence type="predicted"/>
<evidence type="ECO:0000313" key="2">
    <source>
        <dbReference type="Proteomes" id="UP000000684"/>
    </source>
</evidence>
<dbReference type="InterPro" id="IPR010982">
    <property type="entry name" value="Lambda_DNA-bd_dom_sf"/>
</dbReference>
<dbReference type="InterPro" id="IPR027910">
    <property type="entry name" value="YdiL_sf"/>
</dbReference>
<gene>
    <name evidence="1" type="ordered locus">Sfri_0839</name>
</gene>
<evidence type="ECO:0000313" key="1">
    <source>
        <dbReference type="EMBL" id="ABI70692.1"/>
    </source>
</evidence>
<dbReference type="EMBL" id="CP000447">
    <property type="protein sequence ID" value="ABI70692.1"/>
    <property type="molecule type" value="Genomic_DNA"/>
</dbReference>
<dbReference type="HOGENOM" id="CLU_1601571_0_0_6"/>
<accession>Q086X3</accession>
<keyword evidence="2" id="KW-1185">Reference proteome</keyword>
<dbReference type="AlphaFoldDB" id="Q086X3"/>
<evidence type="ECO:0008006" key="3">
    <source>
        <dbReference type="Google" id="ProtNLM"/>
    </source>
</evidence>
<sequence length="170" mass="19191">MRTIMSKNTGLNAIEIQCLRQSLGLTTEQVASITKASNEDVMAWESGEQEAPIPAQKKLLEIDDIIEMQVLNTSDGIEELFKKEPKRRLAFVVYPTQALYTQYNPEFLSTLPLTELYNAAAWRIKKECKLVLEVDVSLVALDAEAYKAYRADNGMSESRESRAKWAATQL</sequence>
<organism evidence="1 2">
    <name type="scientific">Shewanella frigidimarina (strain NCIMB 400)</name>
    <dbReference type="NCBI Taxonomy" id="318167"/>
    <lineage>
        <taxon>Bacteria</taxon>
        <taxon>Pseudomonadati</taxon>
        <taxon>Pseudomonadota</taxon>
        <taxon>Gammaproteobacteria</taxon>
        <taxon>Alteromonadales</taxon>
        <taxon>Shewanellaceae</taxon>
        <taxon>Shewanella</taxon>
    </lineage>
</organism>
<dbReference type="Proteomes" id="UP000000684">
    <property type="component" value="Chromosome"/>
</dbReference>
<dbReference type="Pfam" id="PF14590">
    <property type="entry name" value="DUF4447"/>
    <property type="match status" value="1"/>
</dbReference>
<dbReference type="InterPro" id="IPR027909">
    <property type="entry name" value="DUF4447"/>
</dbReference>
<name>Q086X3_SHEFN</name>